<accession>A0ABD7SJC2</accession>
<dbReference type="InterPro" id="IPR039422">
    <property type="entry name" value="MarR/SlyA-like"/>
</dbReference>
<protein>
    <submittedName>
        <fullName evidence="5">Winged helix-turn-helix transcriptional regulator</fullName>
    </submittedName>
</protein>
<keyword evidence="2" id="KW-0238">DNA-binding</keyword>
<dbReference type="EMBL" id="VSIJ01000035">
    <property type="protein sequence ID" value="TXX64746.1"/>
    <property type="molecule type" value="Genomic_DNA"/>
</dbReference>
<name>A0ABD7SJC2_VIBCL</name>
<keyword evidence="3" id="KW-0804">Transcription</keyword>
<dbReference type="Gene3D" id="1.10.10.10">
    <property type="entry name" value="Winged helix-like DNA-binding domain superfamily/Winged helix DNA-binding domain"/>
    <property type="match status" value="1"/>
</dbReference>
<comment type="caution">
    <text evidence="5">The sequence shown here is derived from an EMBL/GenBank/DDBJ whole genome shotgun (WGS) entry which is preliminary data.</text>
</comment>
<dbReference type="SMART" id="SM00347">
    <property type="entry name" value="HTH_MARR"/>
    <property type="match status" value="1"/>
</dbReference>
<evidence type="ECO:0000256" key="3">
    <source>
        <dbReference type="ARBA" id="ARBA00023163"/>
    </source>
</evidence>
<dbReference type="PROSITE" id="PS50995">
    <property type="entry name" value="HTH_MARR_2"/>
    <property type="match status" value="1"/>
</dbReference>
<evidence type="ECO:0000259" key="4">
    <source>
        <dbReference type="PROSITE" id="PS50995"/>
    </source>
</evidence>
<dbReference type="InterPro" id="IPR000835">
    <property type="entry name" value="HTH_MarR-typ"/>
</dbReference>
<dbReference type="SUPFAM" id="SSF46785">
    <property type="entry name" value="Winged helix' DNA-binding domain"/>
    <property type="match status" value="1"/>
</dbReference>
<dbReference type="PANTHER" id="PTHR33164">
    <property type="entry name" value="TRANSCRIPTIONAL REGULATOR, MARR FAMILY"/>
    <property type="match status" value="1"/>
</dbReference>
<dbReference type="InterPro" id="IPR055166">
    <property type="entry name" value="Transc_reg_Sar_Rot_HTH"/>
</dbReference>
<dbReference type="InterPro" id="IPR036390">
    <property type="entry name" value="WH_DNA-bd_sf"/>
</dbReference>
<dbReference type="Proteomes" id="UP000323819">
    <property type="component" value="Unassembled WGS sequence"/>
</dbReference>
<dbReference type="GO" id="GO:0006355">
    <property type="term" value="P:regulation of DNA-templated transcription"/>
    <property type="evidence" value="ECO:0007669"/>
    <property type="project" value="UniProtKB-ARBA"/>
</dbReference>
<evidence type="ECO:0000256" key="1">
    <source>
        <dbReference type="ARBA" id="ARBA00023015"/>
    </source>
</evidence>
<dbReference type="PANTHER" id="PTHR33164:SF64">
    <property type="entry name" value="TRANSCRIPTIONAL REGULATOR SLYA"/>
    <property type="match status" value="1"/>
</dbReference>
<evidence type="ECO:0000256" key="2">
    <source>
        <dbReference type="ARBA" id="ARBA00023125"/>
    </source>
</evidence>
<dbReference type="InterPro" id="IPR036388">
    <property type="entry name" value="WH-like_DNA-bd_sf"/>
</dbReference>
<reference evidence="5 6" key="1">
    <citation type="submission" date="2019-06" db="EMBL/GenBank/DDBJ databases">
        <title>Vibrio cholerae phylogeny based on whole-genome sequencing reveals genetic diversity and population strucutre.</title>
        <authorList>
            <person name="Zhiqiu Y."/>
            <person name="Bin L."/>
            <person name="Lingyan J."/>
        </authorList>
    </citation>
    <scope>NUCLEOTIDE SEQUENCE [LARGE SCALE GENOMIC DNA]</scope>
    <source>
        <strain evidence="5 6">N2814</strain>
    </source>
</reference>
<dbReference type="GO" id="GO:0003677">
    <property type="term" value="F:DNA binding"/>
    <property type="evidence" value="ECO:0007669"/>
    <property type="project" value="UniProtKB-KW"/>
</dbReference>
<dbReference type="Pfam" id="PF22381">
    <property type="entry name" value="Staph_reg_Sar_Rot"/>
    <property type="match status" value="1"/>
</dbReference>
<gene>
    <name evidence="5" type="ORF">FXF03_14785</name>
</gene>
<feature type="domain" description="HTH marR-type" evidence="4">
    <location>
        <begin position="1"/>
        <end position="144"/>
    </location>
</feature>
<dbReference type="AlphaFoldDB" id="A0ABD7SJC2"/>
<organism evidence="5 6">
    <name type="scientific">Vibrio cholerae</name>
    <dbReference type="NCBI Taxonomy" id="666"/>
    <lineage>
        <taxon>Bacteria</taxon>
        <taxon>Pseudomonadati</taxon>
        <taxon>Pseudomonadota</taxon>
        <taxon>Gammaproteobacteria</taxon>
        <taxon>Vibrionales</taxon>
        <taxon>Vibrionaceae</taxon>
        <taxon>Vibrio</taxon>
    </lineage>
</organism>
<evidence type="ECO:0000313" key="5">
    <source>
        <dbReference type="EMBL" id="TXX64746.1"/>
    </source>
</evidence>
<sequence>MFKNAEPSQSIGLQFWSVYSKWQLRVISCLKPLNITHTQFVVLTAILWLEDQHQIVTQASVVAITGIDKMTLSKSLKNLVFQGFVVKSKNESDSRSLILRLSDDGELLTKKALFLIENLDEEFFGIIGQKKENDFRELLLEYKKCL</sequence>
<keyword evidence="1" id="KW-0805">Transcription regulation</keyword>
<proteinExistence type="predicted"/>
<evidence type="ECO:0000313" key="6">
    <source>
        <dbReference type="Proteomes" id="UP000323819"/>
    </source>
</evidence>
<dbReference type="RefSeq" id="WP_114805974.1">
    <property type="nucleotide sequence ID" value="NZ_JAMXOG010000018.1"/>
</dbReference>